<evidence type="ECO:0000313" key="2">
    <source>
        <dbReference type="Proteomes" id="UP000036356"/>
    </source>
</evidence>
<dbReference type="NCBIfam" id="TIGR02892">
    <property type="entry name" value="spore_yabP"/>
    <property type="match status" value="1"/>
</dbReference>
<reference evidence="1 2" key="1">
    <citation type="submission" date="2015-06" db="EMBL/GenBank/DDBJ databases">
        <title>Draft genome of the moderately acidophilic sulfate reducer Candidatus Desulfosporosinus acididurans strain M1.</title>
        <authorList>
            <person name="Poehlein A."/>
            <person name="Petzsch P."/>
            <person name="Johnson B.D."/>
            <person name="Schloemann M."/>
            <person name="Daniel R."/>
            <person name="Muehling M."/>
        </authorList>
    </citation>
    <scope>NUCLEOTIDE SEQUENCE [LARGE SCALE GENOMIC DNA]</scope>
    <source>
        <strain evidence="1 2">M1</strain>
    </source>
</reference>
<dbReference type="Gene3D" id="2.60.40.2000">
    <property type="match status" value="1"/>
</dbReference>
<dbReference type="AlphaFoldDB" id="A0A0J1FW25"/>
<dbReference type="InterPro" id="IPR012504">
    <property type="entry name" value="Spore_YabP"/>
</dbReference>
<comment type="caution">
    <text evidence="1">The sequence shown here is derived from an EMBL/GenBank/DDBJ whole genome shotgun (WGS) entry which is preliminary data.</text>
</comment>
<dbReference type="Pfam" id="PF07873">
    <property type="entry name" value="YabP"/>
    <property type="match status" value="1"/>
</dbReference>
<dbReference type="PIRSF" id="PIRSF011576">
    <property type="entry name" value="YabP"/>
    <property type="match status" value="1"/>
</dbReference>
<organism evidence="1 2">
    <name type="scientific">Desulfosporosinus acididurans</name>
    <dbReference type="NCBI Taxonomy" id="476652"/>
    <lineage>
        <taxon>Bacteria</taxon>
        <taxon>Bacillati</taxon>
        <taxon>Bacillota</taxon>
        <taxon>Clostridia</taxon>
        <taxon>Eubacteriales</taxon>
        <taxon>Desulfitobacteriaceae</taxon>
        <taxon>Desulfosporosinus</taxon>
    </lineage>
</organism>
<proteinExistence type="predicted"/>
<protein>
    <submittedName>
        <fullName evidence="1">Spore protein YabP</fullName>
    </submittedName>
</protein>
<dbReference type="InterPro" id="IPR038705">
    <property type="entry name" value="YabP_sf"/>
</dbReference>
<gene>
    <name evidence="1" type="primary">yabP</name>
    <name evidence="1" type="ORF">DEAC_c11370</name>
</gene>
<dbReference type="EMBL" id="LDZY01000003">
    <property type="protein sequence ID" value="KLU67193.1"/>
    <property type="molecule type" value="Genomic_DNA"/>
</dbReference>
<dbReference type="InterPro" id="IPR022476">
    <property type="entry name" value="Spore_YabP/YqfC"/>
</dbReference>
<dbReference type="GO" id="GO:0030435">
    <property type="term" value="P:sporulation resulting in formation of a cellular spore"/>
    <property type="evidence" value="ECO:0007669"/>
    <property type="project" value="InterPro"/>
</dbReference>
<evidence type="ECO:0000313" key="1">
    <source>
        <dbReference type="EMBL" id="KLU67193.1"/>
    </source>
</evidence>
<sequence length="92" mass="10332">MADSFGKGHRLVMENREMIALTGVKKVQSFDPKEIILETELGILSIKGEQLGIKQLNLEESMVDIQGYVSALIYHRSTGGNSRQGIMHKIFR</sequence>
<dbReference type="RefSeq" id="WP_047809017.1">
    <property type="nucleotide sequence ID" value="NZ_LDZY01000003.1"/>
</dbReference>
<dbReference type="PATRIC" id="fig|476652.3.peg.1161"/>
<keyword evidence="2" id="KW-1185">Reference proteome</keyword>
<accession>A0A0J1FW25</accession>
<dbReference type="Proteomes" id="UP000036356">
    <property type="component" value="Unassembled WGS sequence"/>
</dbReference>
<name>A0A0J1FW25_9FIRM</name>
<dbReference type="STRING" id="476652.DEAC_c11370"/>